<dbReference type="AlphaFoldDB" id="A0A939G4L5"/>
<feature type="region of interest" description="Disordered" evidence="1">
    <location>
        <begin position="541"/>
        <end position="625"/>
    </location>
</feature>
<feature type="domain" description="LysM" evidence="2">
    <location>
        <begin position="489"/>
        <end position="533"/>
    </location>
</feature>
<protein>
    <submittedName>
        <fullName evidence="3">LysM peptidoglycan-binding domain-containing protein</fullName>
    </submittedName>
</protein>
<dbReference type="PANTHER" id="PTHR33734">
    <property type="entry name" value="LYSM DOMAIN-CONTAINING GPI-ANCHORED PROTEIN 2"/>
    <property type="match status" value="1"/>
</dbReference>
<dbReference type="PROSITE" id="PS51782">
    <property type="entry name" value="LYSM"/>
    <property type="match status" value="2"/>
</dbReference>
<organism evidence="3 4">
    <name type="scientific">Fibrella aquatilis</name>
    <dbReference type="NCBI Taxonomy" id="2817059"/>
    <lineage>
        <taxon>Bacteria</taxon>
        <taxon>Pseudomonadati</taxon>
        <taxon>Bacteroidota</taxon>
        <taxon>Cytophagia</taxon>
        <taxon>Cytophagales</taxon>
        <taxon>Spirosomataceae</taxon>
        <taxon>Fibrella</taxon>
    </lineage>
</organism>
<dbReference type="Gene3D" id="3.10.350.10">
    <property type="entry name" value="LysM domain"/>
    <property type="match status" value="2"/>
</dbReference>
<dbReference type="RefSeq" id="WP_207335063.1">
    <property type="nucleotide sequence ID" value="NZ_JAFMYU010000005.1"/>
</dbReference>
<gene>
    <name evidence="3" type="ORF">J2I48_08900</name>
</gene>
<feature type="domain" description="LysM" evidence="2">
    <location>
        <begin position="646"/>
        <end position="689"/>
    </location>
</feature>
<evidence type="ECO:0000313" key="4">
    <source>
        <dbReference type="Proteomes" id="UP000664795"/>
    </source>
</evidence>
<feature type="compositionally biased region" description="Basic and acidic residues" evidence="1">
    <location>
        <begin position="579"/>
        <end position="594"/>
    </location>
</feature>
<name>A0A939G4L5_9BACT</name>
<dbReference type="InterPro" id="IPR018392">
    <property type="entry name" value="LysM"/>
</dbReference>
<proteinExistence type="predicted"/>
<dbReference type="Proteomes" id="UP000664795">
    <property type="component" value="Unassembled WGS sequence"/>
</dbReference>
<dbReference type="Pfam" id="PF01476">
    <property type="entry name" value="LysM"/>
    <property type="match status" value="3"/>
</dbReference>
<feature type="compositionally biased region" description="Low complexity" evidence="1">
    <location>
        <begin position="541"/>
        <end position="553"/>
    </location>
</feature>
<dbReference type="EMBL" id="JAFMYU010000005">
    <property type="protein sequence ID" value="MBO0931108.1"/>
    <property type="molecule type" value="Genomic_DNA"/>
</dbReference>
<evidence type="ECO:0000313" key="3">
    <source>
        <dbReference type="EMBL" id="MBO0931108.1"/>
    </source>
</evidence>
<evidence type="ECO:0000259" key="2">
    <source>
        <dbReference type="PROSITE" id="PS51782"/>
    </source>
</evidence>
<comment type="caution">
    <text evidence="3">The sequence shown here is derived from an EMBL/GenBank/DDBJ whole genome shotgun (WGS) entry which is preliminary data.</text>
</comment>
<sequence length="691" mass="76443">MPAYGIAQGVPVIGPELEFAGISVVLTTPGQQRLQQEVARLYADRTALRNSLEQMRYVQSVLEPLLEEHDVPNDFRYLCLPLTQPGGGYWQVDNATKAKALNLRVDDQIDERLNVASTSEAALAEIAQLHAAQPNWMLVLLQYVGYRAAANAATVSPTQYTLPLDAPAVVWGTIARKLVFERESPLVRPIEPYLLYDYRQSRGKSLSTIGRELGVDQSRFVPFNEWLRGRVIPLDKAYPVLVRLTPGEFLGVKSQLNGLVQANQLGQSGQAVQRTDMGFPILKKLPATTSRDALTRVSAQFYEINELRGIQAQPCDNAVTLAYYGNISVKSFLDYNDLNERDPVRPGEIYYLERKAKKAKIPFHVVQYGQSMRDVSSVYGVRLQNLLHFNNMEPNQRVQSGRILWMQKKRPSSQPIEYRKMPDLLPEPEPSVAQRGLSREDDETQIDMPDSHSTVALARPDSLKYAAAAPQPVSTVLSVEETEPVKGTFLHEVRPGDTFTIIAQRYRLTVPELLKLNNWQLSKPLVVGQQLVVGAEPAAISTPATSASTTTPPRVAGTPVSPPVGSARRPTTPTSPAPKSREYAESVVDVDKRPVMPTPASASTASAGVLAKSTPVRPTTTSKPTAGQRLVNEARVETPKVNGNSYYHIVQAGQTVYRVALINKVSVPDVMRWNNLSNYTIEIGQRILIKK</sequence>
<feature type="compositionally biased region" description="Low complexity" evidence="1">
    <location>
        <begin position="566"/>
        <end position="578"/>
    </location>
</feature>
<dbReference type="CDD" id="cd00118">
    <property type="entry name" value="LysM"/>
    <property type="match status" value="2"/>
</dbReference>
<keyword evidence="4" id="KW-1185">Reference proteome</keyword>
<accession>A0A939G4L5</accession>
<dbReference type="SUPFAM" id="SSF54106">
    <property type="entry name" value="LysM domain"/>
    <property type="match status" value="2"/>
</dbReference>
<feature type="compositionally biased region" description="Polar residues" evidence="1">
    <location>
        <begin position="616"/>
        <end position="625"/>
    </location>
</feature>
<feature type="compositionally biased region" description="Low complexity" evidence="1">
    <location>
        <begin position="598"/>
        <end position="607"/>
    </location>
</feature>
<dbReference type="SMART" id="SM00257">
    <property type="entry name" value="LysM"/>
    <property type="match status" value="3"/>
</dbReference>
<reference evidence="3 4" key="1">
    <citation type="submission" date="2021-03" db="EMBL/GenBank/DDBJ databases">
        <title>Fibrella sp. HMF5036 genome sequencing and assembly.</title>
        <authorList>
            <person name="Kang H."/>
            <person name="Kim H."/>
            <person name="Bae S."/>
            <person name="Joh K."/>
        </authorList>
    </citation>
    <scope>NUCLEOTIDE SEQUENCE [LARGE SCALE GENOMIC DNA]</scope>
    <source>
        <strain evidence="3 4">HMF5036</strain>
    </source>
</reference>
<dbReference type="InterPro" id="IPR036779">
    <property type="entry name" value="LysM_dom_sf"/>
</dbReference>
<dbReference type="PANTHER" id="PTHR33734:SF22">
    <property type="entry name" value="MEMBRANE-BOUND LYTIC MUREIN TRANSGLYCOSYLASE D"/>
    <property type="match status" value="1"/>
</dbReference>
<evidence type="ECO:0000256" key="1">
    <source>
        <dbReference type="SAM" id="MobiDB-lite"/>
    </source>
</evidence>